<dbReference type="SUPFAM" id="SSF56219">
    <property type="entry name" value="DNase I-like"/>
    <property type="match status" value="1"/>
</dbReference>
<dbReference type="InterPro" id="IPR020847">
    <property type="entry name" value="AP_endonuclease_F1_BS"/>
</dbReference>
<evidence type="ECO:0000256" key="1">
    <source>
        <dbReference type="ARBA" id="ARBA00001946"/>
    </source>
</evidence>
<organism evidence="8 9">
    <name type="scientific">Artemisia annua</name>
    <name type="common">Sweet wormwood</name>
    <dbReference type="NCBI Taxonomy" id="35608"/>
    <lineage>
        <taxon>Eukaryota</taxon>
        <taxon>Viridiplantae</taxon>
        <taxon>Streptophyta</taxon>
        <taxon>Embryophyta</taxon>
        <taxon>Tracheophyta</taxon>
        <taxon>Spermatophyta</taxon>
        <taxon>Magnoliopsida</taxon>
        <taxon>eudicotyledons</taxon>
        <taxon>Gunneridae</taxon>
        <taxon>Pentapetalae</taxon>
        <taxon>asterids</taxon>
        <taxon>campanulids</taxon>
        <taxon>Asterales</taxon>
        <taxon>Asteraceae</taxon>
        <taxon>Asteroideae</taxon>
        <taxon>Anthemideae</taxon>
        <taxon>Artemisiinae</taxon>
        <taxon>Artemisia</taxon>
    </lineage>
</organism>
<dbReference type="InterPro" id="IPR004808">
    <property type="entry name" value="AP_endonuc_1"/>
</dbReference>
<evidence type="ECO:0000313" key="9">
    <source>
        <dbReference type="Proteomes" id="UP000245207"/>
    </source>
</evidence>
<feature type="domain" description="Endonuclease/exonuclease/phosphatase" evidence="7">
    <location>
        <begin position="5"/>
        <end position="155"/>
    </location>
</feature>
<feature type="transmembrane region" description="Helical" evidence="6">
    <location>
        <begin position="265"/>
        <end position="285"/>
    </location>
</feature>
<protein>
    <recommendedName>
        <fullName evidence="7">Endonuclease/exonuclease/phosphatase domain-containing protein</fullName>
    </recommendedName>
</protein>
<dbReference type="InterPro" id="IPR036691">
    <property type="entry name" value="Endo/exonu/phosph_ase_sf"/>
</dbReference>
<keyword evidence="4" id="KW-0378">Hydrolase</keyword>
<dbReference type="EMBL" id="PKPP01007729">
    <property type="protein sequence ID" value="PWA52592.1"/>
    <property type="molecule type" value="Genomic_DNA"/>
</dbReference>
<dbReference type="GO" id="GO:0005634">
    <property type="term" value="C:nucleus"/>
    <property type="evidence" value="ECO:0007669"/>
    <property type="project" value="TreeGrafter"/>
</dbReference>
<evidence type="ECO:0000256" key="3">
    <source>
        <dbReference type="ARBA" id="ARBA00022723"/>
    </source>
</evidence>
<dbReference type="InterPro" id="IPR005135">
    <property type="entry name" value="Endo/exonuclease/phosphatase"/>
</dbReference>
<dbReference type="PANTHER" id="PTHR22748:SF11">
    <property type="entry name" value="OS07G0184032 PROTEIN"/>
    <property type="match status" value="1"/>
</dbReference>
<dbReference type="STRING" id="35608.A0A2U1LUB3"/>
<keyword evidence="6" id="KW-0472">Membrane</keyword>
<keyword evidence="6" id="KW-0812">Transmembrane</keyword>
<dbReference type="GO" id="GO:0003906">
    <property type="term" value="F:DNA-(apurinic or apyrimidinic site) endonuclease activity"/>
    <property type="evidence" value="ECO:0007669"/>
    <property type="project" value="TreeGrafter"/>
</dbReference>
<dbReference type="GO" id="GO:0003677">
    <property type="term" value="F:DNA binding"/>
    <property type="evidence" value="ECO:0007669"/>
    <property type="project" value="InterPro"/>
</dbReference>
<evidence type="ECO:0000259" key="7">
    <source>
        <dbReference type="Pfam" id="PF03372"/>
    </source>
</evidence>
<dbReference type="AlphaFoldDB" id="A0A2U1LUB3"/>
<comment type="cofactor">
    <cofactor evidence="1">
        <name>Mg(2+)</name>
        <dbReference type="ChEBI" id="CHEBI:18420"/>
    </cofactor>
</comment>
<name>A0A2U1LUB3_ARTAN</name>
<proteinExistence type="inferred from homology"/>
<evidence type="ECO:0000256" key="5">
    <source>
        <dbReference type="ARBA" id="ARBA00022842"/>
    </source>
</evidence>
<keyword evidence="6" id="KW-1133">Transmembrane helix</keyword>
<dbReference type="PANTHER" id="PTHR22748">
    <property type="entry name" value="AP ENDONUCLEASE"/>
    <property type="match status" value="1"/>
</dbReference>
<sequence>MKLISLNIRGVGECGKKRWIKSIIRNEKPDMIGIQETKRGVVDDEWVEDIWGGMGYGYTQLTATGNSGGILLIWDKGVFSCKDAIGDERFIAVRGSWQGKGGDIFLACIYGPHVTRQKASLWDRLTGLMNRWQGAWCIFGDLNVVRSVDDRLNSQVNLKEASDFNDFINNMRLVEIPMGVGHAVVKSLKRVISVKCSGIHGRLASSDGIHVCLAEILMLNRVFGRRCSLHLKDGSIPDGMVCDLCMGASVSVGCDQLFIELVCSLPFLVLLWFSILSGVVISSWYKAFADSMCFCNMEMLVAANISQEKNICLCQLVKAMCQNVYKVVQLRKGRRLLPVFLYFFANLCTHPTWQRD</sequence>
<evidence type="ECO:0000256" key="2">
    <source>
        <dbReference type="ARBA" id="ARBA00007092"/>
    </source>
</evidence>
<keyword evidence="3" id="KW-0479">Metal-binding</keyword>
<accession>A0A2U1LUB3</accession>
<dbReference type="OrthoDB" id="498125at2759"/>
<keyword evidence="9" id="KW-1185">Reference proteome</keyword>
<dbReference type="PROSITE" id="PS00726">
    <property type="entry name" value="AP_NUCLEASE_F1_1"/>
    <property type="match status" value="1"/>
</dbReference>
<feature type="transmembrane region" description="Helical" evidence="6">
    <location>
        <begin position="336"/>
        <end position="353"/>
    </location>
</feature>
<evidence type="ECO:0000256" key="6">
    <source>
        <dbReference type="SAM" id="Phobius"/>
    </source>
</evidence>
<evidence type="ECO:0000256" key="4">
    <source>
        <dbReference type="ARBA" id="ARBA00022801"/>
    </source>
</evidence>
<keyword evidence="5" id="KW-0460">Magnesium</keyword>
<comment type="caution">
    <text evidence="8">The sequence shown here is derived from an EMBL/GenBank/DDBJ whole genome shotgun (WGS) entry which is preliminary data.</text>
</comment>
<comment type="similarity">
    <text evidence="2">Belongs to the DNA repair enzymes AP/ExoA family.</text>
</comment>
<dbReference type="Gene3D" id="3.60.10.10">
    <property type="entry name" value="Endonuclease/exonuclease/phosphatase"/>
    <property type="match status" value="1"/>
</dbReference>
<dbReference type="GO" id="GO:0008311">
    <property type="term" value="F:double-stranded DNA 3'-5' DNA exonuclease activity"/>
    <property type="evidence" value="ECO:0007669"/>
    <property type="project" value="TreeGrafter"/>
</dbReference>
<gene>
    <name evidence="8" type="ORF">CTI12_AA450330</name>
</gene>
<evidence type="ECO:0000313" key="8">
    <source>
        <dbReference type="EMBL" id="PWA52592.1"/>
    </source>
</evidence>
<dbReference type="Proteomes" id="UP000245207">
    <property type="component" value="Unassembled WGS sequence"/>
</dbReference>
<dbReference type="GO" id="GO:0008081">
    <property type="term" value="F:phosphoric diester hydrolase activity"/>
    <property type="evidence" value="ECO:0007669"/>
    <property type="project" value="TreeGrafter"/>
</dbReference>
<dbReference type="GO" id="GO:0046872">
    <property type="term" value="F:metal ion binding"/>
    <property type="evidence" value="ECO:0007669"/>
    <property type="project" value="UniProtKB-KW"/>
</dbReference>
<dbReference type="Pfam" id="PF03372">
    <property type="entry name" value="Exo_endo_phos"/>
    <property type="match status" value="1"/>
</dbReference>
<reference evidence="8 9" key="1">
    <citation type="journal article" date="2018" name="Mol. Plant">
        <title>The genome of Artemisia annua provides insight into the evolution of Asteraceae family and artemisinin biosynthesis.</title>
        <authorList>
            <person name="Shen Q."/>
            <person name="Zhang L."/>
            <person name="Liao Z."/>
            <person name="Wang S."/>
            <person name="Yan T."/>
            <person name="Shi P."/>
            <person name="Liu M."/>
            <person name="Fu X."/>
            <person name="Pan Q."/>
            <person name="Wang Y."/>
            <person name="Lv Z."/>
            <person name="Lu X."/>
            <person name="Zhang F."/>
            <person name="Jiang W."/>
            <person name="Ma Y."/>
            <person name="Chen M."/>
            <person name="Hao X."/>
            <person name="Li L."/>
            <person name="Tang Y."/>
            <person name="Lv G."/>
            <person name="Zhou Y."/>
            <person name="Sun X."/>
            <person name="Brodelius P.E."/>
            <person name="Rose J.K.C."/>
            <person name="Tang K."/>
        </authorList>
    </citation>
    <scope>NUCLEOTIDE SEQUENCE [LARGE SCALE GENOMIC DNA]</scope>
    <source>
        <strain evidence="9">cv. Huhao1</strain>
        <tissue evidence="8">Leaf</tissue>
    </source>
</reference>
<dbReference type="GO" id="GO:0006284">
    <property type="term" value="P:base-excision repair"/>
    <property type="evidence" value="ECO:0007669"/>
    <property type="project" value="TreeGrafter"/>
</dbReference>